<accession>A0ABS2LQ15</accession>
<proteinExistence type="predicted"/>
<comment type="caution">
    <text evidence="1">The sequence shown here is derived from an EMBL/GenBank/DDBJ whole genome shotgun (WGS) entry which is preliminary data.</text>
</comment>
<name>A0ABS2LQ15_9ACTN</name>
<dbReference type="EMBL" id="JAFBBP010000001">
    <property type="protein sequence ID" value="MBM7490225.1"/>
    <property type="molecule type" value="Genomic_DNA"/>
</dbReference>
<reference evidence="1 2" key="1">
    <citation type="submission" date="2021-01" db="EMBL/GenBank/DDBJ databases">
        <title>Sequencing the genomes of 1000 actinobacteria strains.</title>
        <authorList>
            <person name="Klenk H.-P."/>
        </authorList>
    </citation>
    <scope>NUCLEOTIDE SEQUENCE [LARGE SCALE GENOMIC DNA]</scope>
    <source>
        <strain evidence="1 2">DSM 100204</strain>
    </source>
</reference>
<protein>
    <submittedName>
        <fullName evidence="1">Uncharacterized protein</fullName>
    </submittedName>
</protein>
<evidence type="ECO:0000313" key="2">
    <source>
        <dbReference type="Proteomes" id="UP000764837"/>
    </source>
</evidence>
<organism evidence="1 2">
    <name type="scientific">Micromonospora luteifusca</name>
    <dbReference type="NCBI Taxonomy" id="709860"/>
    <lineage>
        <taxon>Bacteria</taxon>
        <taxon>Bacillati</taxon>
        <taxon>Actinomycetota</taxon>
        <taxon>Actinomycetes</taxon>
        <taxon>Micromonosporales</taxon>
        <taxon>Micromonosporaceae</taxon>
        <taxon>Micromonospora</taxon>
    </lineage>
</organism>
<gene>
    <name evidence="1" type="ORF">JOD64_001447</name>
</gene>
<keyword evidence="2" id="KW-1185">Reference proteome</keyword>
<sequence length="30" mass="3220">MLVAQAITEVLTLATRDASKALYDVDALKV</sequence>
<dbReference type="Proteomes" id="UP000764837">
    <property type="component" value="Unassembled WGS sequence"/>
</dbReference>
<evidence type="ECO:0000313" key="1">
    <source>
        <dbReference type="EMBL" id="MBM7490225.1"/>
    </source>
</evidence>